<name>A0A565BFX5_9BRAS</name>
<dbReference type="InterPro" id="IPR023213">
    <property type="entry name" value="CAT-like_dom_sf"/>
</dbReference>
<dbReference type="AlphaFoldDB" id="A0A565BFX5"/>
<proteinExistence type="inferred from homology"/>
<comment type="similarity">
    <text evidence="1">Belongs to the plant acyltransferase family.</text>
</comment>
<dbReference type="Proteomes" id="UP000489600">
    <property type="component" value="Unassembled WGS sequence"/>
</dbReference>
<gene>
    <name evidence="3" type="ORF">ANE_LOCUS10520</name>
</gene>
<dbReference type="EMBL" id="CABITT030000004">
    <property type="protein sequence ID" value="VVB00076.1"/>
    <property type="molecule type" value="Genomic_DNA"/>
</dbReference>
<accession>A0A565BFX5</accession>
<dbReference type="InterPro" id="IPR050898">
    <property type="entry name" value="Plant_acyltransferase"/>
</dbReference>
<evidence type="ECO:0000256" key="1">
    <source>
        <dbReference type="ARBA" id="ARBA00009861"/>
    </source>
</evidence>
<dbReference type="PANTHER" id="PTHR31147:SF66">
    <property type="entry name" value="OS05G0315700 PROTEIN"/>
    <property type="match status" value="1"/>
</dbReference>
<reference evidence="3" key="1">
    <citation type="submission" date="2019-07" db="EMBL/GenBank/DDBJ databases">
        <authorList>
            <person name="Dittberner H."/>
        </authorList>
    </citation>
    <scope>NUCLEOTIDE SEQUENCE [LARGE SCALE GENOMIC DNA]</scope>
</reference>
<organism evidence="3 4">
    <name type="scientific">Arabis nemorensis</name>
    <dbReference type="NCBI Taxonomy" id="586526"/>
    <lineage>
        <taxon>Eukaryota</taxon>
        <taxon>Viridiplantae</taxon>
        <taxon>Streptophyta</taxon>
        <taxon>Embryophyta</taxon>
        <taxon>Tracheophyta</taxon>
        <taxon>Spermatophyta</taxon>
        <taxon>Magnoliopsida</taxon>
        <taxon>eudicotyledons</taxon>
        <taxon>Gunneridae</taxon>
        <taxon>Pentapetalae</taxon>
        <taxon>rosids</taxon>
        <taxon>malvids</taxon>
        <taxon>Brassicales</taxon>
        <taxon>Brassicaceae</taxon>
        <taxon>Arabideae</taxon>
        <taxon>Arabis</taxon>
    </lineage>
</organism>
<dbReference type="OrthoDB" id="1483986at2759"/>
<dbReference type="GO" id="GO:0016740">
    <property type="term" value="F:transferase activity"/>
    <property type="evidence" value="ECO:0007669"/>
    <property type="project" value="UniProtKB-KW"/>
</dbReference>
<evidence type="ECO:0008006" key="5">
    <source>
        <dbReference type="Google" id="ProtNLM"/>
    </source>
</evidence>
<sequence>MTDAAGLTGFLQTIGEFASGKHAPSVAPVWERHLLSARVPLRVTQAHREYEEQAAVDMESAAGDGDNLVGRSFFFARAEISAIRRLLQPDLSNNSTDLETLTSFLWRYRTVALRPDPNKEMRIMFIVNARSKLKLPTGYYGNAFAFPVAIATARDLTERSLEFAMALVKEAKSSVTEEYMRSLADLMVTKGRPSFLMDGACLISDARIFADIDFGIWGKPVYGGVGTAGIAEFPVASFCVPFENRKGETGFIVPVCLPEKAMQRFVDVLDEVFNGDSVSSGRSKKNP</sequence>
<keyword evidence="2" id="KW-0808">Transferase</keyword>
<evidence type="ECO:0000313" key="3">
    <source>
        <dbReference type="EMBL" id="VVB00076.1"/>
    </source>
</evidence>
<dbReference type="Pfam" id="PF02458">
    <property type="entry name" value="Transferase"/>
    <property type="match status" value="1"/>
</dbReference>
<evidence type="ECO:0000256" key="2">
    <source>
        <dbReference type="ARBA" id="ARBA00022679"/>
    </source>
</evidence>
<comment type="caution">
    <text evidence="3">The sequence shown here is derived from an EMBL/GenBank/DDBJ whole genome shotgun (WGS) entry which is preliminary data.</text>
</comment>
<evidence type="ECO:0000313" key="4">
    <source>
        <dbReference type="Proteomes" id="UP000489600"/>
    </source>
</evidence>
<dbReference type="PANTHER" id="PTHR31147">
    <property type="entry name" value="ACYL TRANSFERASE 4"/>
    <property type="match status" value="1"/>
</dbReference>
<keyword evidence="4" id="KW-1185">Reference proteome</keyword>
<dbReference type="Gene3D" id="3.30.559.10">
    <property type="entry name" value="Chloramphenicol acetyltransferase-like domain"/>
    <property type="match status" value="2"/>
</dbReference>
<protein>
    <recommendedName>
        <fullName evidence="5">Benzyl alcohol O-benzoyltransferase</fullName>
    </recommendedName>
</protein>